<dbReference type="Proteomes" id="UP001596002">
    <property type="component" value="Unassembled WGS sequence"/>
</dbReference>
<name>A0ABV9Q5Z5_9BACL</name>
<keyword evidence="1" id="KW-0479">Metal-binding</keyword>
<reference evidence="4" key="1">
    <citation type="journal article" date="2019" name="Int. J. Syst. Evol. Microbiol.">
        <title>The Global Catalogue of Microorganisms (GCM) 10K type strain sequencing project: providing services to taxonomists for standard genome sequencing and annotation.</title>
        <authorList>
            <consortium name="The Broad Institute Genomics Platform"/>
            <consortium name="The Broad Institute Genome Sequencing Center for Infectious Disease"/>
            <person name="Wu L."/>
            <person name="Ma J."/>
        </authorList>
    </citation>
    <scope>NUCLEOTIDE SEQUENCE [LARGE SCALE GENOMIC DNA]</scope>
    <source>
        <strain evidence="4">WYCCWR 12678</strain>
    </source>
</reference>
<dbReference type="CDD" id="cd00371">
    <property type="entry name" value="HMA"/>
    <property type="match status" value="1"/>
</dbReference>
<dbReference type="InterPro" id="IPR036412">
    <property type="entry name" value="HAD-like_sf"/>
</dbReference>
<dbReference type="Gene3D" id="3.40.50.1000">
    <property type="entry name" value="HAD superfamily/HAD-like"/>
    <property type="match status" value="1"/>
</dbReference>
<comment type="caution">
    <text evidence="3">The sequence shown here is derived from an EMBL/GenBank/DDBJ whole genome shotgun (WGS) entry which is preliminary data.</text>
</comment>
<dbReference type="InterPro" id="IPR023214">
    <property type="entry name" value="HAD_sf"/>
</dbReference>
<dbReference type="EMBL" id="JBHSHC010000149">
    <property type="protein sequence ID" value="MFC4769906.1"/>
    <property type="molecule type" value="Genomic_DNA"/>
</dbReference>
<dbReference type="RefSeq" id="WP_380028983.1">
    <property type="nucleotide sequence ID" value="NZ_JBHSHC010000149.1"/>
</dbReference>
<protein>
    <submittedName>
        <fullName evidence="3">HAD family hydrolase</fullName>
    </submittedName>
</protein>
<dbReference type="Pfam" id="PF00702">
    <property type="entry name" value="Hydrolase"/>
    <property type="match status" value="1"/>
</dbReference>
<dbReference type="Gene3D" id="3.30.70.100">
    <property type="match status" value="1"/>
</dbReference>
<organism evidence="3 4">
    <name type="scientific">Effusibacillus consociatus</name>
    <dbReference type="NCBI Taxonomy" id="1117041"/>
    <lineage>
        <taxon>Bacteria</taxon>
        <taxon>Bacillati</taxon>
        <taxon>Bacillota</taxon>
        <taxon>Bacilli</taxon>
        <taxon>Bacillales</taxon>
        <taxon>Alicyclobacillaceae</taxon>
        <taxon>Effusibacillus</taxon>
    </lineage>
</organism>
<dbReference type="InterPro" id="IPR036163">
    <property type="entry name" value="HMA_dom_sf"/>
</dbReference>
<dbReference type="PANTHER" id="PTHR43520:SF8">
    <property type="entry name" value="P-TYPE CU(+) TRANSPORTER"/>
    <property type="match status" value="1"/>
</dbReference>
<keyword evidence="3" id="KW-0378">Hydrolase</keyword>
<dbReference type="GO" id="GO:0016787">
    <property type="term" value="F:hydrolase activity"/>
    <property type="evidence" value="ECO:0007669"/>
    <property type="project" value="UniProtKB-KW"/>
</dbReference>
<dbReference type="SUPFAM" id="SSF55008">
    <property type="entry name" value="HMA, heavy metal-associated domain"/>
    <property type="match status" value="1"/>
</dbReference>
<evidence type="ECO:0000256" key="2">
    <source>
        <dbReference type="ARBA" id="ARBA00022967"/>
    </source>
</evidence>
<evidence type="ECO:0000256" key="1">
    <source>
        <dbReference type="ARBA" id="ARBA00022723"/>
    </source>
</evidence>
<dbReference type="PANTHER" id="PTHR43520">
    <property type="entry name" value="ATP7, ISOFORM B"/>
    <property type="match status" value="1"/>
</dbReference>
<proteinExistence type="predicted"/>
<dbReference type="InterPro" id="IPR006121">
    <property type="entry name" value="HMA_dom"/>
</dbReference>
<accession>A0ABV9Q5Z5</accession>
<dbReference type="PROSITE" id="PS01047">
    <property type="entry name" value="HMA_1"/>
    <property type="match status" value="1"/>
</dbReference>
<dbReference type="InterPro" id="IPR017969">
    <property type="entry name" value="Heavy-metal-associated_CS"/>
</dbReference>
<keyword evidence="2" id="KW-1278">Translocase</keyword>
<evidence type="ECO:0000313" key="4">
    <source>
        <dbReference type="Proteomes" id="UP001596002"/>
    </source>
</evidence>
<evidence type="ECO:0000313" key="3">
    <source>
        <dbReference type="EMBL" id="MFC4769906.1"/>
    </source>
</evidence>
<dbReference type="SUPFAM" id="SSF56784">
    <property type="entry name" value="HAD-like"/>
    <property type="match status" value="1"/>
</dbReference>
<gene>
    <name evidence="3" type="ORF">ACFO8Q_21610</name>
</gene>
<sequence length="149" mass="16253">MGYRASLVETTLKKPGVDLPGPLSDFMIFGMDCADCAVNVEKRLVKLGGVMDATVNFSTSEQQELGRTAMLVSDESNVIGLNAVADVVREESTTAIRLLKQSGINHSIMLSGDNERTAKAVRAQVGVDEHYGEMLPDQKLVRIEQLKDR</sequence>
<keyword evidence="4" id="KW-1185">Reference proteome</keyword>